<dbReference type="Proteomes" id="UP001148629">
    <property type="component" value="Unassembled WGS sequence"/>
</dbReference>
<sequence>MDLSLRGLDVAEPNDIFVLYEVLGDSWHRDNNPSGYINLGVAENTLAHDALAKHMHEHIVLGSEHLTAAIEHLSWALANPGEGFLLGQPHFGTSIPDLTPRTRAKVVPVPFGSTDPLSIDAAIQYEKALLAVRSEGIRLSVWCSAIPTTHLVDVARSNSSSTSCDYAKNTAFTLSAMR</sequence>
<accession>A0ACC1RG63</accession>
<keyword evidence="2" id="KW-1185">Reference proteome</keyword>
<evidence type="ECO:0000313" key="1">
    <source>
        <dbReference type="EMBL" id="KAJ3518696.1"/>
    </source>
</evidence>
<name>A0ACC1RG63_9HYPO</name>
<evidence type="ECO:0000313" key="2">
    <source>
        <dbReference type="Proteomes" id="UP001148629"/>
    </source>
</evidence>
<protein>
    <submittedName>
        <fullName evidence="1">Uncharacterized protein</fullName>
    </submittedName>
</protein>
<organism evidence="1 2">
    <name type="scientific">Fusarium decemcellulare</name>
    <dbReference type="NCBI Taxonomy" id="57161"/>
    <lineage>
        <taxon>Eukaryota</taxon>
        <taxon>Fungi</taxon>
        <taxon>Dikarya</taxon>
        <taxon>Ascomycota</taxon>
        <taxon>Pezizomycotina</taxon>
        <taxon>Sordariomycetes</taxon>
        <taxon>Hypocreomycetidae</taxon>
        <taxon>Hypocreales</taxon>
        <taxon>Nectriaceae</taxon>
        <taxon>Fusarium</taxon>
        <taxon>Fusarium decemcellulare species complex</taxon>
    </lineage>
</organism>
<proteinExistence type="predicted"/>
<gene>
    <name evidence="1" type="ORF">NM208_g14421</name>
</gene>
<dbReference type="EMBL" id="JANRMS010003354">
    <property type="protein sequence ID" value="KAJ3518696.1"/>
    <property type="molecule type" value="Genomic_DNA"/>
</dbReference>
<reference evidence="1" key="1">
    <citation type="submission" date="2022-08" db="EMBL/GenBank/DDBJ databases">
        <title>Genome Sequence of Fusarium decemcellulare.</title>
        <authorList>
            <person name="Buettner E."/>
        </authorList>
    </citation>
    <scope>NUCLEOTIDE SEQUENCE</scope>
    <source>
        <strain evidence="1">Babe19</strain>
    </source>
</reference>
<comment type="caution">
    <text evidence="1">The sequence shown here is derived from an EMBL/GenBank/DDBJ whole genome shotgun (WGS) entry which is preliminary data.</text>
</comment>